<evidence type="ECO:0000256" key="1">
    <source>
        <dbReference type="ARBA" id="ARBA00004323"/>
    </source>
</evidence>
<evidence type="ECO:0000256" key="3">
    <source>
        <dbReference type="ARBA" id="ARBA00022676"/>
    </source>
</evidence>
<dbReference type="GO" id="GO:0000139">
    <property type="term" value="C:Golgi membrane"/>
    <property type="evidence" value="ECO:0007669"/>
    <property type="project" value="UniProtKB-SubCell"/>
</dbReference>
<dbReference type="AlphaFoldDB" id="A0ABD2P1C3"/>
<dbReference type="Gene3D" id="3.90.550.50">
    <property type="match status" value="1"/>
</dbReference>
<dbReference type="PANTHER" id="PTHR11214">
    <property type="entry name" value="BETA-1,3-N-ACETYLGLUCOSAMINYLTRANSFERASE"/>
    <property type="match status" value="1"/>
</dbReference>
<keyword evidence="9" id="KW-0472">Membrane</keyword>
<dbReference type="EC" id="2.4.1.-" evidence="10"/>
<dbReference type="EMBL" id="JABFTP020000165">
    <property type="protein sequence ID" value="KAL3284580.1"/>
    <property type="molecule type" value="Genomic_DNA"/>
</dbReference>
<evidence type="ECO:0000256" key="2">
    <source>
        <dbReference type="ARBA" id="ARBA00008661"/>
    </source>
</evidence>
<evidence type="ECO:0000313" key="11">
    <source>
        <dbReference type="EMBL" id="KAL3284580.1"/>
    </source>
</evidence>
<evidence type="ECO:0000256" key="9">
    <source>
        <dbReference type="ARBA" id="ARBA00023136"/>
    </source>
</evidence>
<dbReference type="Proteomes" id="UP001516400">
    <property type="component" value="Unassembled WGS sequence"/>
</dbReference>
<keyword evidence="3 10" id="KW-0328">Glycosyltransferase</keyword>
<evidence type="ECO:0000256" key="4">
    <source>
        <dbReference type="ARBA" id="ARBA00022679"/>
    </source>
</evidence>
<comment type="similarity">
    <text evidence="2 10">Belongs to the glycosyltransferase 31 family.</text>
</comment>
<reference evidence="11 12" key="1">
    <citation type="journal article" date="2021" name="BMC Biol.">
        <title>Horizontally acquired antibacterial genes associated with adaptive radiation of ladybird beetles.</title>
        <authorList>
            <person name="Li H.S."/>
            <person name="Tang X.F."/>
            <person name="Huang Y.H."/>
            <person name="Xu Z.Y."/>
            <person name="Chen M.L."/>
            <person name="Du X.Y."/>
            <person name="Qiu B.Y."/>
            <person name="Chen P.T."/>
            <person name="Zhang W."/>
            <person name="Slipinski A."/>
            <person name="Escalona H.E."/>
            <person name="Waterhouse R.M."/>
            <person name="Zwick A."/>
            <person name="Pang H."/>
        </authorList>
    </citation>
    <scope>NUCLEOTIDE SEQUENCE [LARGE SCALE GENOMIC DNA]</scope>
    <source>
        <strain evidence="11">SYSU2018</strain>
    </source>
</reference>
<keyword evidence="12" id="KW-1185">Reference proteome</keyword>
<evidence type="ECO:0000256" key="8">
    <source>
        <dbReference type="ARBA" id="ARBA00023034"/>
    </source>
</evidence>
<dbReference type="InterPro" id="IPR002659">
    <property type="entry name" value="Glyco_trans_31"/>
</dbReference>
<evidence type="ECO:0000313" key="12">
    <source>
        <dbReference type="Proteomes" id="UP001516400"/>
    </source>
</evidence>
<organism evidence="11 12">
    <name type="scientific">Cryptolaemus montrouzieri</name>
    <dbReference type="NCBI Taxonomy" id="559131"/>
    <lineage>
        <taxon>Eukaryota</taxon>
        <taxon>Metazoa</taxon>
        <taxon>Ecdysozoa</taxon>
        <taxon>Arthropoda</taxon>
        <taxon>Hexapoda</taxon>
        <taxon>Insecta</taxon>
        <taxon>Pterygota</taxon>
        <taxon>Neoptera</taxon>
        <taxon>Endopterygota</taxon>
        <taxon>Coleoptera</taxon>
        <taxon>Polyphaga</taxon>
        <taxon>Cucujiformia</taxon>
        <taxon>Coccinelloidea</taxon>
        <taxon>Coccinellidae</taxon>
        <taxon>Scymninae</taxon>
        <taxon>Scymnini</taxon>
        <taxon>Cryptolaemus</taxon>
    </lineage>
</organism>
<gene>
    <name evidence="11" type="ORF">HHI36_018737</name>
</gene>
<comment type="subcellular location">
    <subcellularLocation>
        <location evidence="1 10">Golgi apparatus membrane</location>
        <topology evidence="1 10">Single-pass type II membrane protein</topology>
    </subcellularLocation>
</comment>
<name>A0ABD2P1C3_9CUCU</name>
<proteinExistence type="inferred from homology"/>
<protein>
    <recommendedName>
        <fullName evidence="10">Hexosyltransferase</fullName>
        <ecNumber evidence="10">2.4.1.-</ecNumber>
    </recommendedName>
</protein>
<sequence>MILKCNFEIKYGLGIVPIEKVTEFCYLETMISSDRLFRRETRAITELPSYLEENNVKVKDIYISGFSENPPICENDGIDLDLLIVVISAPNNHNKRQAIRQTWGHFTMRREVSIAFFIGNISDNEINNKIEKEQILYEDIIRFNSYNSMNHVLKTVAMLEWVHIFCSEAKFLLKTNDNVFVNVFKLLVLIPRLNQTDRAVYGKLESNWTISGIENSSIFPDFTIGPSYLIPINLCEELFLAALKHSYIRWEDIFLTGLVADALGIKRIHISTFVNLRLPATSCNVQKAISLLVEEDIEQYDLWKVLHDLMPVMVKCDFHEENITFIEMTSTIKKHRLNYLLEDLESTYLK</sequence>
<keyword evidence="6" id="KW-0735">Signal-anchor</keyword>
<dbReference type="PANTHER" id="PTHR11214:SF379">
    <property type="entry name" value="HEXOSYLTRANSFERASE-RELATED"/>
    <property type="match status" value="1"/>
</dbReference>
<keyword evidence="8 10" id="KW-0333">Golgi apparatus</keyword>
<evidence type="ECO:0000256" key="6">
    <source>
        <dbReference type="ARBA" id="ARBA00022968"/>
    </source>
</evidence>
<evidence type="ECO:0000256" key="5">
    <source>
        <dbReference type="ARBA" id="ARBA00022692"/>
    </source>
</evidence>
<keyword evidence="5" id="KW-0812">Transmembrane</keyword>
<keyword evidence="7" id="KW-1133">Transmembrane helix</keyword>
<dbReference type="GO" id="GO:0016757">
    <property type="term" value="F:glycosyltransferase activity"/>
    <property type="evidence" value="ECO:0007669"/>
    <property type="project" value="UniProtKB-KW"/>
</dbReference>
<keyword evidence="4" id="KW-0808">Transferase</keyword>
<dbReference type="Pfam" id="PF01762">
    <property type="entry name" value="Galactosyl_T"/>
    <property type="match status" value="1"/>
</dbReference>
<comment type="caution">
    <text evidence="11">The sequence shown here is derived from an EMBL/GenBank/DDBJ whole genome shotgun (WGS) entry which is preliminary data.</text>
</comment>
<accession>A0ABD2P1C3</accession>
<evidence type="ECO:0000256" key="7">
    <source>
        <dbReference type="ARBA" id="ARBA00022989"/>
    </source>
</evidence>
<evidence type="ECO:0000256" key="10">
    <source>
        <dbReference type="RuleBase" id="RU363063"/>
    </source>
</evidence>